<evidence type="ECO:0000313" key="1">
    <source>
        <dbReference type="EMBL" id="SNZ10141.1"/>
    </source>
</evidence>
<organism evidence="1 2">
    <name type="scientific">Persephonella hydrogeniphila</name>
    <dbReference type="NCBI Taxonomy" id="198703"/>
    <lineage>
        <taxon>Bacteria</taxon>
        <taxon>Pseudomonadati</taxon>
        <taxon>Aquificota</taxon>
        <taxon>Aquificia</taxon>
        <taxon>Aquificales</taxon>
        <taxon>Hydrogenothermaceae</taxon>
        <taxon>Persephonella</taxon>
    </lineage>
</organism>
<name>A0A285NR94_9AQUI</name>
<dbReference type="AlphaFoldDB" id="A0A285NR94"/>
<dbReference type="EMBL" id="OBEI01000009">
    <property type="protein sequence ID" value="SNZ10141.1"/>
    <property type="molecule type" value="Genomic_DNA"/>
</dbReference>
<dbReference type="Proteomes" id="UP000219036">
    <property type="component" value="Unassembled WGS sequence"/>
</dbReference>
<protein>
    <recommendedName>
        <fullName evidence="3">mRNA-degrading endonuclease RelE, toxin component of the RelBE toxin-antitoxin system</fullName>
    </recommendedName>
</protein>
<dbReference type="OrthoDB" id="15471at2"/>
<sequence length="88" mass="10648">MEIEYSQHFWEQLKERVKSSPVELTIEIIEDTIKNPDFIVEDRKPCREGRVKKIQGRCLKVVVEKEFNKLKVITIFWDRTLRRRGLCK</sequence>
<reference evidence="2" key="1">
    <citation type="submission" date="2017-09" db="EMBL/GenBank/DDBJ databases">
        <authorList>
            <person name="Varghese N."/>
            <person name="Submissions S."/>
        </authorList>
    </citation>
    <scope>NUCLEOTIDE SEQUENCE [LARGE SCALE GENOMIC DNA]</scope>
    <source>
        <strain evidence="2">DSM 15103</strain>
    </source>
</reference>
<keyword evidence="2" id="KW-1185">Reference proteome</keyword>
<accession>A0A285NR94</accession>
<dbReference type="RefSeq" id="WP_097000908.1">
    <property type="nucleotide sequence ID" value="NZ_OBEI01000009.1"/>
</dbReference>
<gene>
    <name evidence="1" type="ORF">SAMN06265182_1752</name>
</gene>
<evidence type="ECO:0000313" key="2">
    <source>
        <dbReference type="Proteomes" id="UP000219036"/>
    </source>
</evidence>
<dbReference type="InterPro" id="IPR025354">
    <property type="entry name" value="DUF4258"/>
</dbReference>
<dbReference type="Pfam" id="PF14076">
    <property type="entry name" value="DUF4258"/>
    <property type="match status" value="1"/>
</dbReference>
<proteinExistence type="predicted"/>
<evidence type="ECO:0008006" key="3">
    <source>
        <dbReference type="Google" id="ProtNLM"/>
    </source>
</evidence>